<dbReference type="AlphaFoldDB" id="A0A161HN87"/>
<evidence type="ECO:0000313" key="3">
    <source>
        <dbReference type="Proteomes" id="UP000189580"/>
    </source>
</evidence>
<organism evidence="2 3">
    <name type="scientific">Sugiyamaella lignohabitans</name>
    <dbReference type="NCBI Taxonomy" id="796027"/>
    <lineage>
        <taxon>Eukaryota</taxon>
        <taxon>Fungi</taxon>
        <taxon>Dikarya</taxon>
        <taxon>Ascomycota</taxon>
        <taxon>Saccharomycotina</taxon>
        <taxon>Dipodascomycetes</taxon>
        <taxon>Dipodascales</taxon>
        <taxon>Trichomonascaceae</taxon>
        <taxon>Sugiyamaella</taxon>
    </lineage>
</organism>
<dbReference type="GeneID" id="30035168"/>
<evidence type="ECO:0000313" key="2">
    <source>
        <dbReference type="EMBL" id="ANB15547.1"/>
    </source>
</evidence>
<feature type="region of interest" description="Disordered" evidence="1">
    <location>
        <begin position="1"/>
        <end position="50"/>
    </location>
</feature>
<dbReference type="EMBL" id="CP014503">
    <property type="protein sequence ID" value="ANB15547.1"/>
    <property type="molecule type" value="Genomic_DNA"/>
</dbReference>
<reference evidence="2 3" key="1">
    <citation type="submission" date="2016-02" db="EMBL/GenBank/DDBJ databases">
        <title>Complete genome sequence and transcriptome regulation of the pentose utilising yeast Sugiyamaella lignohabitans.</title>
        <authorList>
            <person name="Bellasio M."/>
            <person name="Peymann A."/>
            <person name="Valli M."/>
            <person name="Sipitzky M."/>
            <person name="Graf A."/>
            <person name="Sauer M."/>
            <person name="Marx H."/>
            <person name="Mattanovich D."/>
        </authorList>
    </citation>
    <scope>NUCLEOTIDE SEQUENCE [LARGE SCALE GENOMIC DNA]</scope>
    <source>
        <strain evidence="2 3">CBS 10342</strain>
    </source>
</reference>
<dbReference type="KEGG" id="slb:AWJ20_3175"/>
<gene>
    <name evidence="2" type="ORF">AWJ20_3175</name>
</gene>
<name>A0A161HN87_9ASCO</name>
<feature type="compositionally biased region" description="Pro residues" evidence="1">
    <location>
        <begin position="1"/>
        <end position="38"/>
    </location>
</feature>
<keyword evidence="3" id="KW-1185">Reference proteome</keyword>
<accession>A0A161HN87</accession>
<proteinExistence type="predicted"/>
<dbReference type="Proteomes" id="UP000189580">
    <property type="component" value="Chromosome b"/>
</dbReference>
<protein>
    <submittedName>
        <fullName evidence="2">Carbohydrate binding domain protein</fullName>
    </submittedName>
</protein>
<dbReference type="RefSeq" id="XP_018738024.1">
    <property type="nucleotide sequence ID" value="XM_018880179.1"/>
</dbReference>
<evidence type="ECO:0000256" key="1">
    <source>
        <dbReference type="SAM" id="MobiDB-lite"/>
    </source>
</evidence>
<sequence>MSDEPPPVDNPTPENPTPENPTPENPTPENPTPEPSEPATPGEPGGSVISNTCRWVHRRLHNCRLMYQNWWVGVNIWDMIFLESYRAERRARHAPIAKPTGVHLPLVN</sequence>